<name>X5MD04_9HYPH</name>
<organism evidence="2 3">
    <name type="scientific">Candidatus Phaeomarinibacter ectocarpi</name>
    <dbReference type="NCBI Taxonomy" id="1458461"/>
    <lineage>
        <taxon>Bacteria</taxon>
        <taxon>Pseudomonadati</taxon>
        <taxon>Pseudomonadota</taxon>
        <taxon>Alphaproteobacteria</taxon>
        <taxon>Hyphomicrobiales</taxon>
        <taxon>Parvibaculaceae</taxon>
        <taxon>Candidatus Phaeomarinibacter</taxon>
    </lineage>
</organism>
<dbReference type="Pfam" id="PF12228">
    <property type="entry name" value="DUF3604"/>
    <property type="match status" value="1"/>
</dbReference>
<evidence type="ECO:0000313" key="3">
    <source>
        <dbReference type="Proteomes" id="UP000032160"/>
    </source>
</evidence>
<dbReference type="KEGG" id="pect:BN1012_Phect1503"/>
<evidence type="ECO:0000256" key="1">
    <source>
        <dbReference type="SAM" id="Phobius"/>
    </source>
</evidence>
<dbReference type="Gene3D" id="3.20.20.140">
    <property type="entry name" value="Metal-dependent hydrolases"/>
    <property type="match status" value="1"/>
</dbReference>
<dbReference type="RefSeq" id="WP_043951221.1">
    <property type="nucleotide sequence ID" value="NZ_HG966617.1"/>
</dbReference>
<dbReference type="AlphaFoldDB" id="X5MD04"/>
<evidence type="ECO:0008006" key="4">
    <source>
        <dbReference type="Google" id="ProtNLM"/>
    </source>
</evidence>
<reference evidence="2 3" key="1">
    <citation type="journal article" date="2014" name="Front. Genet.">
        <title>Genome and metabolic network of "Candidatus Phaeomarinobacter ectocarpi" Ec32, a new candidate genus of Alphaproteobacteria frequently associated with brown algae.</title>
        <authorList>
            <person name="Dittami S.M."/>
            <person name="Barbeyron T."/>
            <person name="Boyen C."/>
            <person name="Cambefort J."/>
            <person name="Collet G."/>
            <person name="Delage L."/>
            <person name="Gobet A."/>
            <person name="Groisillier A."/>
            <person name="Leblanc C."/>
            <person name="Michel G."/>
            <person name="Scornet D."/>
            <person name="Siegel A."/>
            <person name="Tapia J.E."/>
            <person name="Tonon T."/>
        </authorList>
    </citation>
    <scope>NUCLEOTIDE SEQUENCE [LARGE SCALE GENOMIC DNA]</scope>
    <source>
        <strain evidence="2 3">Ec32</strain>
    </source>
</reference>
<dbReference type="STRING" id="1458461.BN1012_Phect1503"/>
<gene>
    <name evidence="2" type="ORF">BN1012_Phect1503</name>
</gene>
<dbReference type="InterPro" id="IPR022028">
    <property type="entry name" value="DUF3604"/>
</dbReference>
<keyword evidence="1" id="KW-0472">Membrane</keyword>
<keyword evidence="1" id="KW-1133">Transmembrane helix</keyword>
<dbReference type="Proteomes" id="UP000032160">
    <property type="component" value="Chromosome I"/>
</dbReference>
<dbReference type="PATRIC" id="fig|1458461.3.peg.1502"/>
<keyword evidence="3" id="KW-1185">Reference proteome</keyword>
<protein>
    <recommendedName>
        <fullName evidence="4">DUF3604 domain-containing protein</fullName>
    </recommendedName>
</protein>
<sequence length="643" mass="70091">MGRSQKIAIGAALLTVIAGAGYLGVQAYLQAPLFSEEDIAQMRADVAAQNEDAFHQPDVMPAAYSERSELRNVYFGELHTHSTLSFDAYLFGNRLSVDESYRFAKGEAMEGPTGELMQLTRPLDFAAITDHAEGFGLAEACDDVNRNEATQELCKTVQQPSAELFLELRRQGAQRPPVSAFALAIEDPEKERSYMEATWAHVVDMADQHNEPGRFTAFAAYEYSPPLEGTGKMHRNVIFRNGDVPSHAVSAFDALSEFDLWEQLEAGCDRPCEFLTIPHNPNKSWGLAFAGQTIDGDVYTAENWATRQRLEPLVEMFQIKGNSECALGMGTTDEECAIEQFLPRCETDDEIECIRPTSMVRDGLKKGLTLDEELGFNPLAVGLIGSTDTHNSNPGDAEEWDFRGAAAVFVGSAKSRLAPGRPGRSALKRNPGGIAAVWAEENTRDALFDAMKRKEVYATSGTRIGLRFFASFGFGDGVDPESPSIAAAYQSGVPMGGAIEGATGEKPSFLVQALKDPIDAPLDKVQIIKGWVEDGETRELVMDVACSGGRQPDAETKRCADTSADVDLADCAFDADGGAAQLSSLWTDETYVEGQKAFYYARVIQNPTCRWSTYDSLRLGLTPPEGVPATTTELAWSSPIWVN</sequence>
<dbReference type="EMBL" id="HG966617">
    <property type="protein sequence ID" value="CDO59717.1"/>
    <property type="molecule type" value="Genomic_DNA"/>
</dbReference>
<accession>X5MD04</accession>
<proteinExistence type="predicted"/>
<feature type="transmembrane region" description="Helical" evidence="1">
    <location>
        <begin position="7"/>
        <end position="29"/>
    </location>
</feature>
<evidence type="ECO:0000313" key="2">
    <source>
        <dbReference type="EMBL" id="CDO59717.1"/>
    </source>
</evidence>
<keyword evidence="1" id="KW-0812">Transmembrane</keyword>
<dbReference type="HOGENOM" id="CLU_022758_0_0_5"/>